<reference evidence="3" key="1">
    <citation type="submission" date="2021-01" db="EMBL/GenBank/DDBJ databases">
        <authorList>
            <person name="Eckstrom K.M.E."/>
        </authorList>
    </citation>
    <scope>NUCLEOTIDE SEQUENCE</scope>
    <source>
        <strain evidence="3">UVCC 0001</strain>
    </source>
</reference>
<dbReference type="GO" id="GO:0006289">
    <property type="term" value="P:nucleotide-excision repair"/>
    <property type="evidence" value="ECO:0007669"/>
    <property type="project" value="InterPro"/>
</dbReference>
<feature type="region of interest" description="Disordered" evidence="1">
    <location>
        <begin position="180"/>
        <end position="211"/>
    </location>
</feature>
<dbReference type="Pfam" id="PF03909">
    <property type="entry name" value="BSD"/>
    <property type="match status" value="1"/>
</dbReference>
<dbReference type="Gene3D" id="1.10.3970.10">
    <property type="entry name" value="BSD domain"/>
    <property type="match status" value="1"/>
</dbReference>
<comment type="caution">
    <text evidence="3">The sequence shown here is derived from an EMBL/GenBank/DDBJ whole genome shotgun (WGS) entry which is preliminary data.</text>
</comment>
<evidence type="ECO:0000256" key="1">
    <source>
        <dbReference type="SAM" id="MobiDB-lite"/>
    </source>
</evidence>
<dbReference type="Proteomes" id="UP001255856">
    <property type="component" value="Unassembled WGS sequence"/>
</dbReference>
<dbReference type="AlphaFoldDB" id="A0AAD9IJE1"/>
<gene>
    <name evidence="3" type="ORF">QBZ16_002034</name>
</gene>
<evidence type="ECO:0000313" key="4">
    <source>
        <dbReference type="Proteomes" id="UP001255856"/>
    </source>
</evidence>
<dbReference type="InterPro" id="IPR005607">
    <property type="entry name" value="BSD_dom"/>
</dbReference>
<dbReference type="EMBL" id="JASFZW010000002">
    <property type="protein sequence ID" value="KAK2079639.1"/>
    <property type="molecule type" value="Genomic_DNA"/>
</dbReference>
<name>A0AAD9IJE1_PROWI</name>
<dbReference type="PROSITE" id="PS50858">
    <property type="entry name" value="BSD"/>
    <property type="match status" value="1"/>
</dbReference>
<dbReference type="SMART" id="SM00751">
    <property type="entry name" value="BSD"/>
    <property type="match status" value="1"/>
</dbReference>
<sequence>MASDVRPAADGQTDTVHFSLTPEIIAQIFTERPEVHRAYLAKVPHELSEKEFWTAYFKEQYKRLARRRRGLGGEEDDFEDTMFGPFRQQIARQEAALARARIKAIDPTLDLEAERAEEYGLLQRAGEEATTLSAAVHVAHDLNRHGARVLEGTPLPPGVLEGGHDTLALAKKLAELRTTAQATAEEETARRRPHSPGLEDLRARPKARASEDVVPLNLKDPGVYFKTDEPAPAAPPAVGAVSTLAILESIDPSNLPIPPCDPALSLKVLEELSTGSDAGLVARFGPLAAGVSGVAADVALLPGLLSLLRAEALRTQELLRHFWSALRAPADAGRRERLGGLARALHEQLGRLEAHMAAGPAGMEQIYATILLEPWKRAIGLAQAEHVRDAARYADTAPR</sequence>
<proteinExistence type="predicted"/>
<keyword evidence="4" id="KW-1185">Reference proteome</keyword>
<accession>A0AAD9IJE1</accession>
<dbReference type="GO" id="GO:0000439">
    <property type="term" value="C:transcription factor TFIIH core complex"/>
    <property type="evidence" value="ECO:0007669"/>
    <property type="project" value="InterPro"/>
</dbReference>
<feature type="compositionally biased region" description="Basic and acidic residues" evidence="1">
    <location>
        <begin position="197"/>
        <end position="211"/>
    </location>
</feature>
<evidence type="ECO:0000313" key="3">
    <source>
        <dbReference type="EMBL" id="KAK2079639.1"/>
    </source>
</evidence>
<dbReference type="InterPro" id="IPR027079">
    <property type="entry name" value="Tfb1/GTF2H1"/>
</dbReference>
<dbReference type="PANTHER" id="PTHR12856">
    <property type="entry name" value="TRANSCRIPTION INITIATION FACTOR IIH-RELATED"/>
    <property type="match status" value="1"/>
</dbReference>
<dbReference type="SUPFAM" id="SSF140383">
    <property type="entry name" value="BSD domain-like"/>
    <property type="match status" value="1"/>
</dbReference>
<feature type="domain" description="BSD" evidence="2">
    <location>
        <begin position="12"/>
        <end position="64"/>
    </location>
</feature>
<organism evidence="3 4">
    <name type="scientific">Prototheca wickerhamii</name>
    <dbReference type="NCBI Taxonomy" id="3111"/>
    <lineage>
        <taxon>Eukaryota</taxon>
        <taxon>Viridiplantae</taxon>
        <taxon>Chlorophyta</taxon>
        <taxon>core chlorophytes</taxon>
        <taxon>Trebouxiophyceae</taxon>
        <taxon>Chlorellales</taxon>
        <taxon>Chlorellaceae</taxon>
        <taxon>Prototheca</taxon>
    </lineage>
</organism>
<protein>
    <recommendedName>
        <fullName evidence="2">BSD domain-containing protein</fullName>
    </recommendedName>
</protein>
<dbReference type="GO" id="GO:0006351">
    <property type="term" value="P:DNA-templated transcription"/>
    <property type="evidence" value="ECO:0007669"/>
    <property type="project" value="InterPro"/>
</dbReference>
<evidence type="ECO:0000259" key="2">
    <source>
        <dbReference type="PROSITE" id="PS50858"/>
    </source>
</evidence>
<dbReference type="InterPro" id="IPR035925">
    <property type="entry name" value="BSD_dom_sf"/>
</dbReference>